<organism evidence="2 3">
    <name type="scientific">Parathielavia hyrcaniae</name>
    <dbReference type="NCBI Taxonomy" id="113614"/>
    <lineage>
        <taxon>Eukaryota</taxon>
        <taxon>Fungi</taxon>
        <taxon>Dikarya</taxon>
        <taxon>Ascomycota</taxon>
        <taxon>Pezizomycotina</taxon>
        <taxon>Sordariomycetes</taxon>
        <taxon>Sordariomycetidae</taxon>
        <taxon>Sordariales</taxon>
        <taxon>Chaetomiaceae</taxon>
        <taxon>Parathielavia</taxon>
    </lineage>
</organism>
<evidence type="ECO:0000256" key="1">
    <source>
        <dbReference type="SAM" id="MobiDB-lite"/>
    </source>
</evidence>
<reference evidence="2" key="1">
    <citation type="journal article" date="2023" name="Mol. Phylogenet. Evol.">
        <title>Genome-scale phylogeny and comparative genomics of the fungal order Sordariales.</title>
        <authorList>
            <person name="Hensen N."/>
            <person name="Bonometti L."/>
            <person name="Westerberg I."/>
            <person name="Brannstrom I.O."/>
            <person name="Guillou S."/>
            <person name="Cros-Aarteil S."/>
            <person name="Calhoun S."/>
            <person name="Haridas S."/>
            <person name="Kuo A."/>
            <person name="Mondo S."/>
            <person name="Pangilinan J."/>
            <person name="Riley R."/>
            <person name="LaButti K."/>
            <person name="Andreopoulos B."/>
            <person name="Lipzen A."/>
            <person name="Chen C."/>
            <person name="Yan M."/>
            <person name="Daum C."/>
            <person name="Ng V."/>
            <person name="Clum A."/>
            <person name="Steindorff A."/>
            <person name="Ohm R.A."/>
            <person name="Martin F."/>
            <person name="Silar P."/>
            <person name="Natvig D.O."/>
            <person name="Lalanne C."/>
            <person name="Gautier V."/>
            <person name="Ament-Velasquez S.L."/>
            <person name="Kruys A."/>
            <person name="Hutchinson M.I."/>
            <person name="Powell A.J."/>
            <person name="Barry K."/>
            <person name="Miller A.N."/>
            <person name="Grigoriev I.V."/>
            <person name="Debuchy R."/>
            <person name="Gladieux P."/>
            <person name="Hiltunen Thoren M."/>
            <person name="Johannesson H."/>
        </authorList>
    </citation>
    <scope>NUCLEOTIDE SEQUENCE</scope>
    <source>
        <strain evidence="2">CBS 757.83</strain>
    </source>
</reference>
<reference evidence="2" key="2">
    <citation type="submission" date="2023-05" db="EMBL/GenBank/DDBJ databases">
        <authorList>
            <consortium name="Lawrence Berkeley National Laboratory"/>
            <person name="Steindorff A."/>
            <person name="Hensen N."/>
            <person name="Bonometti L."/>
            <person name="Westerberg I."/>
            <person name="Brannstrom I.O."/>
            <person name="Guillou S."/>
            <person name="Cros-Aarteil S."/>
            <person name="Calhoun S."/>
            <person name="Haridas S."/>
            <person name="Kuo A."/>
            <person name="Mondo S."/>
            <person name="Pangilinan J."/>
            <person name="Riley R."/>
            <person name="Labutti K."/>
            <person name="Andreopoulos B."/>
            <person name="Lipzen A."/>
            <person name="Chen C."/>
            <person name="Yanf M."/>
            <person name="Daum C."/>
            <person name="Ng V."/>
            <person name="Clum A."/>
            <person name="Ohm R."/>
            <person name="Martin F."/>
            <person name="Silar P."/>
            <person name="Natvig D."/>
            <person name="Lalanne C."/>
            <person name="Gautier V."/>
            <person name="Ament-Velasquez S.L."/>
            <person name="Kruys A."/>
            <person name="Hutchinson M.I."/>
            <person name="Powell A.J."/>
            <person name="Barry K."/>
            <person name="Miller A.N."/>
            <person name="Grigoriev I.V."/>
            <person name="Debuchy R."/>
            <person name="Gladieux P."/>
            <person name="Thoren M.H."/>
            <person name="Johannesson H."/>
        </authorList>
    </citation>
    <scope>NUCLEOTIDE SEQUENCE</scope>
    <source>
        <strain evidence="2">CBS 757.83</strain>
    </source>
</reference>
<sequence>MASAPATGLMTLFLPDSEPISLEASAIAVNTVARYVTVTTLQVACPTAASPENDACRSAGIYPAQVYHTKGSVCGGTTTYSAGDSTTTWVCTLGASWHPGLSSRPTMSGDCTKTIVAAGSTRTVTDVYDKCYVVAHQRPVVVTAGLDKINPYHYMTHLDASQYNSVKTSLLASAGCPASQTIMWAGASSESASTTASSGATTGASSESTAGSAATTTSESQTTETSPAPAAATSPSGATKVKMNARAALLAGLGLTLMLHVGLL</sequence>
<dbReference type="EMBL" id="MU863714">
    <property type="protein sequence ID" value="KAK4096438.1"/>
    <property type="molecule type" value="Genomic_DNA"/>
</dbReference>
<dbReference type="AlphaFoldDB" id="A0AAN6PRL4"/>
<dbReference type="Proteomes" id="UP001305647">
    <property type="component" value="Unassembled WGS sequence"/>
</dbReference>
<protein>
    <submittedName>
        <fullName evidence="2">Uncharacterized protein</fullName>
    </submittedName>
</protein>
<proteinExistence type="predicted"/>
<evidence type="ECO:0000313" key="2">
    <source>
        <dbReference type="EMBL" id="KAK4096438.1"/>
    </source>
</evidence>
<keyword evidence="3" id="KW-1185">Reference proteome</keyword>
<feature type="region of interest" description="Disordered" evidence="1">
    <location>
        <begin position="193"/>
        <end position="238"/>
    </location>
</feature>
<name>A0AAN6PRL4_9PEZI</name>
<accession>A0AAN6PRL4</accession>
<comment type="caution">
    <text evidence="2">The sequence shown here is derived from an EMBL/GenBank/DDBJ whole genome shotgun (WGS) entry which is preliminary data.</text>
</comment>
<evidence type="ECO:0000313" key="3">
    <source>
        <dbReference type="Proteomes" id="UP001305647"/>
    </source>
</evidence>
<gene>
    <name evidence="2" type="ORF">N658DRAFT_501580</name>
</gene>